<dbReference type="Pfam" id="PF00133">
    <property type="entry name" value="tRNA-synt_1"/>
    <property type="match status" value="1"/>
</dbReference>
<sequence>MKNYDFQNIESKWQKIWEEQKPFEVEISSSKPKCYVLEMFPYPSGYLHMGHLKNYTLGDVVARYKRMQGFNVLHPMGFDAFGLPAENAAIKQNIHPKKWTYDSIAHIKKQMKGVGLSYDFRRQFATSDPEYYQWTQWLFLFLYKQGLAYQKEALVNFCPHCQTVLANEQVIAGGCWRCETKVLKNSLKQWFLKITAYTEELLLDLDTLSEWPEHVKTMQKNWIGKSYGAQVTFPIVGGGEIEIFTTRLDTIYGATFMVLAPEHPLSLELPQDPEIKEATKILINKSLLTPEIERSAEEIPKEGIFLGRHAFNPFTCEKIPIFVANYVLSEYGTGAIMAVPAHDTRDYDFALKFNLPIREVVVPQPGTHCENLPDQTYGYLINSGPYNNLPSEEATIKMAEFLQEKLLGKLTVRYKLRDWLLSRQRYWGAPIPMIYCDFCGVLPVNEEDLPVRLPEEIDFTPRGMVSPLATSEEFLHTTCPQCGGSARRETDTMDTFMCSSWYYLRFASPFSDREPFIKKEIDYFLPVDYYIGGVEHAILHLLYSRFITKALYDSGYLNFKEPFSRLFTQGMITHTACWCPSHYWIPPKEVKDEKYCPKCYTEITLSLEAMSKSKGNIVLPETIFHKYGADTGRLYVLFAAPAEREFEWKEESVSGIFRFLNRVWKLVTSYPSLSLKELDSHPQNKDEETVKLITHKTIKKVSKDIENNFRFNTAIAALMEMVNDLKAIIEKENSLNQGVLKEAIESLVLLISPFAPHLAEELWEILGNQKSLTFQKWPVYQENWVKEEMIELPIQIDGRVRSKLIVLRVIEEEKLRELVLQDEKVLKFLAGKKVKGIIVVPEKIISLHTER</sequence>
<dbReference type="GO" id="GO:0005524">
    <property type="term" value="F:ATP binding"/>
    <property type="evidence" value="ECO:0007669"/>
    <property type="project" value="UniProtKB-UniRule"/>
</dbReference>
<dbReference type="Gene3D" id="3.40.50.620">
    <property type="entry name" value="HUPs"/>
    <property type="match status" value="2"/>
</dbReference>
<dbReference type="FunFam" id="3.40.50.620:FF:000003">
    <property type="entry name" value="Leucine--tRNA ligase"/>
    <property type="match status" value="1"/>
</dbReference>
<evidence type="ECO:0000313" key="15">
    <source>
        <dbReference type="EMBL" id="MBT9145248.1"/>
    </source>
</evidence>
<dbReference type="GO" id="GO:0002161">
    <property type="term" value="F:aminoacyl-tRNA deacylase activity"/>
    <property type="evidence" value="ECO:0007669"/>
    <property type="project" value="InterPro"/>
</dbReference>
<keyword evidence="7 9" id="KW-0030">Aminoacyl-tRNA synthetase</keyword>
<dbReference type="CDD" id="cd00812">
    <property type="entry name" value="LeuRS_core"/>
    <property type="match status" value="1"/>
</dbReference>
<comment type="subcellular location">
    <subcellularLocation>
        <location evidence="9">Cytoplasm</location>
    </subcellularLocation>
</comment>
<dbReference type="Proteomes" id="UP000811545">
    <property type="component" value="Unassembled WGS sequence"/>
</dbReference>
<evidence type="ECO:0000256" key="9">
    <source>
        <dbReference type="HAMAP-Rule" id="MF_00049"/>
    </source>
</evidence>
<evidence type="ECO:0000259" key="13">
    <source>
        <dbReference type="Pfam" id="PF09334"/>
    </source>
</evidence>
<keyword evidence="2 9" id="KW-0963">Cytoplasm</keyword>
<dbReference type="InterPro" id="IPR009080">
    <property type="entry name" value="tRNAsynth_Ia_anticodon-bd"/>
</dbReference>
<dbReference type="SUPFAM" id="SSF50677">
    <property type="entry name" value="ValRS/IleRS/LeuRS editing domain"/>
    <property type="match status" value="1"/>
</dbReference>
<feature type="domain" description="Methionyl/Valyl/Leucyl/Isoleucyl-tRNA synthetase anticodon-binding" evidence="12">
    <location>
        <begin position="694"/>
        <end position="806"/>
    </location>
</feature>
<keyword evidence="5 9" id="KW-0067">ATP-binding</keyword>
<dbReference type="FunFam" id="1.10.730.10:FF:000011">
    <property type="entry name" value="Leucine--tRNA ligase chloroplastic/mitochondrial"/>
    <property type="match status" value="1"/>
</dbReference>
<dbReference type="InterPro" id="IPR001412">
    <property type="entry name" value="aa-tRNA-synth_I_CS"/>
</dbReference>
<evidence type="ECO:0000256" key="8">
    <source>
        <dbReference type="ARBA" id="ARBA00047469"/>
    </source>
</evidence>
<dbReference type="Pfam" id="PF13603">
    <property type="entry name" value="tRNA-synt_1_2"/>
    <property type="match status" value="1"/>
</dbReference>
<feature type="domain" description="Aminoacyl-tRNA synthetase class Ia" evidence="11">
    <location>
        <begin position="416"/>
        <end position="574"/>
    </location>
</feature>
<dbReference type="NCBIfam" id="TIGR00396">
    <property type="entry name" value="leuS_bact"/>
    <property type="match status" value="1"/>
</dbReference>
<reference evidence="15 16" key="1">
    <citation type="journal article" date="2021" name="bioRxiv">
        <title>Unique metabolic strategies in Hadean analogues reveal hints for primordial physiology.</title>
        <authorList>
            <person name="Nobu M.K."/>
            <person name="Nakai R."/>
            <person name="Tamazawa S."/>
            <person name="Mori H."/>
            <person name="Toyoda A."/>
            <person name="Ijiri A."/>
            <person name="Suzuki S."/>
            <person name="Kurokawa K."/>
            <person name="Kamagata Y."/>
            <person name="Tamaki H."/>
        </authorList>
    </citation>
    <scope>NUCLEOTIDE SEQUENCE [LARGE SCALE GENOMIC DNA]</scope>
    <source>
        <strain evidence="15">BS525</strain>
    </source>
</reference>
<dbReference type="SUPFAM" id="SSF47323">
    <property type="entry name" value="Anticodon-binding domain of a subclass of class I aminoacyl-tRNA synthetases"/>
    <property type="match status" value="1"/>
</dbReference>
<keyword evidence="6 9" id="KW-0648">Protein biosynthesis</keyword>
<dbReference type="Pfam" id="PF09334">
    <property type="entry name" value="tRNA-synt_1g"/>
    <property type="match status" value="1"/>
</dbReference>
<gene>
    <name evidence="9 15" type="primary">leuS</name>
    <name evidence="15" type="ORF">DDT42_01118</name>
</gene>
<evidence type="ECO:0000256" key="10">
    <source>
        <dbReference type="RuleBase" id="RU363035"/>
    </source>
</evidence>
<dbReference type="PRINTS" id="PR00985">
    <property type="entry name" value="TRNASYNTHLEU"/>
</dbReference>
<keyword evidence="3 9" id="KW-0436">Ligase</keyword>
<dbReference type="AlphaFoldDB" id="A0A9E2BGP5"/>
<feature type="short sequence motif" description="'HIGH' region" evidence="9">
    <location>
        <begin position="41"/>
        <end position="51"/>
    </location>
</feature>
<evidence type="ECO:0000259" key="14">
    <source>
        <dbReference type="Pfam" id="PF13603"/>
    </source>
</evidence>
<comment type="caution">
    <text evidence="15">The sequence shown here is derived from an EMBL/GenBank/DDBJ whole genome shotgun (WGS) entry which is preliminary data.</text>
</comment>
<dbReference type="EC" id="6.1.1.4" evidence="9"/>
<dbReference type="InterPro" id="IPR014729">
    <property type="entry name" value="Rossmann-like_a/b/a_fold"/>
</dbReference>
<dbReference type="EMBL" id="QLTW01000065">
    <property type="protein sequence ID" value="MBT9145248.1"/>
    <property type="molecule type" value="Genomic_DNA"/>
</dbReference>
<evidence type="ECO:0000313" key="16">
    <source>
        <dbReference type="Proteomes" id="UP000811545"/>
    </source>
</evidence>
<evidence type="ECO:0000256" key="6">
    <source>
        <dbReference type="ARBA" id="ARBA00022917"/>
    </source>
</evidence>
<organism evidence="15 16">
    <name type="scientific">Psychracetigena formicireducens</name>
    <dbReference type="NCBI Taxonomy" id="2986056"/>
    <lineage>
        <taxon>Bacteria</taxon>
        <taxon>Bacillati</taxon>
        <taxon>Candidatus Lithacetigenota</taxon>
        <taxon>Candidatus Psychracetigena</taxon>
    </lineage>
</organism>
<evidence type="ECO:0000256" key="5">
    <source>
        <dbReference type="ARBA" id="ARBA00022840"/>
    </source>
</evidence>
<dbReference type="PANTHER" id="PTHR43740:SF2">
    <property type="entry name" value="LEUCINE--TRNA LIGASE, MITOCHONDRIAL"/>
    <property type="match status" value="1"/>
</dbReference>
<dbReference type="SUPFAM" id="SSF52374">
    <property type="entry name" value="Nucleotidylyl transferase"/>
    <property type="match status" value="1"/>
</dbReference>
<dbReference type="CDD" id="cd07958">
    <property type="entry name" value="Anticodon_Ia_Leu_BEm"/>
    <property type="match status" value="1"/>
</dbReference>
<evidence type="ECO:0000256" key="7">
    <source>
        <dbReference type="ARBA" id="ARBA00023146"/>
    </source>
</evidence>
<dbReference type="Gene3D" id="3.90.740.10">
    <property type="entry name" value="Valyl/Leucyl/Isoleucyl-tRNA synthetase, editing domain"/>
    <property type="match status" value="1"/>
</dbReference>
<dbReference type="Pfam" id="PF08264">
    <property type="entry name" value="Anticodon_1"/>
    <property type="match status" value="1"/>
</dbReference>
<dbReference type="GO" id="GO:0004823">
    <property type="term" value="F:leucine-tRNA ligase activity"/>
    <property type="evidence" value="ECO:0007669"/>
    <property type="project" value="UniProtKB-UniRule"/>
</dbReference>
<evidence type="ECO:0000259" key="12">
    <source>
        <dbReference type="Pfam" id="PF08264"/>
    </source>
</evidence>
<dbReference type="InterPro" id="IPR002300">
    <property type="entry name" value="aa-tRNA-synth_Ia"/>
</dbReference>
<name>A0A9E2BGP5_PSYF1</name>
<evidence type="ECO:0000256" key="2">
    <source>
        <dbReference type="ARBA" id="ARBA00022490"/>
    </source>
</evidence>
<dbReference type="GO" id="GO:0006429">
    <property type="term" value="P:leucyl-tRNA aminoacylation"/>
    <property type="evidence" value="ECO:0007669"/>
    <property type="project" value="UniProtKB-UniRule"/>
</dbReference>
<dbReference type="InterPro" id="IPR009008">
    <property type="entry name" value="Val/Leu/Ile-tRNA-synth_edit"/>
</dbReference>
<dbReference type="InterPro" id="IPR015413">
    <property type="entry name" value="Methionyl/Leucyl_tRNA_Synth"/>
</dbReference>
<accession>A0A9E2BGP5</accession>
<proteinExistence type="inferred from homology"/>
<evidence type="ECO:0000256" key="4">
    <source>
        <dbReference type="ARBA" id="ARBA00022741"/>
    </source>
</evidence>
<dbReference type="GO" id="GO:0005829">
    <property type="term" value="C:cytosol"/>
    <property type="evidence" value="ECO:0007669"/>
    <property type="project" value="TreeGrafter"/>
</dbReference>
<comment type="similarity">
    <text evidence="1 9 10">Belongs to the class-I aminoacyl-tRNA synthetase family.</text>
</comment>
<evidence type="ECO:0000256" key="3">
    <source>
        <dbReference type="ARBA" id="ARBA00022598"/>
    </source>
</evidence>
<keyword evidence="4 9" id="KW-0547">Nucleotide-binding</keyword>
<dbReference type="PANTHER" id="PTHR43740">
    <property type="entry name" value="LEUCYL-TRNA SYNTHETASE"/>
    <property type="match status" value="1"/>
</dbReference>
<feature type="binding site" evidence="9">
    <location>
        <position position="612"/>
    </location>
    <ligand>
        <name>ATP</name>
        <dbReference type="ChEBI" id="CHEBI:30616"/>
    </ligand>
</feature>
<dbReference type="InterPro" id="IPR025709">
    <property type="entry name" value="Leu_tRNA-synth_edit"/>
</dbReference>
<dbReference type="Gene3D" id="1.10.730.10">
    <property type="entry name" value="Isoleucyl-tRNA Synthetase, Domain 1"/>
    <property type="match status" value="1"/>
</dbReference>
<evidence type="ECO:0000259" key="11">
    <source>
        <dbReference type="Pfam" id="PF00133"/>
    </source>
</evidence>
<dbReference type="FunFam" id="3.40.50.620:FF:000056">
    <property type="entry name" value="Leucine--tRNA ligase"/>
    <property type="match status" value="1"/>
</dbReference>
<feature type="domain" description="Methionyl/Leucyl tRNA synthetase" evidence="13">
    <location>
        <begin position="39"/>
        <end position="181"/>
    </location>
</feature>
<protein>
    <recommendedName>
        <fullName evidence="9">Leucine--tRNA ligase</fullName>
        <ecNumber evidence="9">6.1.1.4</ecNumber>
    </recommendedName>
    <alternativeName>
        <fullName evidence="9">Leucyl-tRNA synthetase</fullName>
        <shortName evidence="9">LeuRS</shortName>
    </alternativeName>
</protein>
<dbReference type="InterPro" id="IPR013155">
    <property type="entry name" value="M/V/L/I-tRNA-synth_anticd-bd"/>
</dbReference>
<dbReference type="HAMAP" id="MF_00049_B">
    <property type="entry name" value="Leu_tRNA_synth_B"/>
    <property type="match status" value="1"/>
</dbReference>
<feature type="domain" description="Leucyl-tRNA synthetase editing" evidence="14">
    <location>
        <begin position="220"/>
        <end position="402"/>
    </location>
</feature>
<feature type="short sequence motif" description="'KMSKS' region" evidence="9">
    <location>
        <begin position="609"/>
        <end position="613"/>
    </location>
</feature>
<dbReference type="InterPro" id="IPR002302">
    <property type="entry name" value="Leu-tRNA-ligase"/>
</dbReference>
<evidence type="ECO:0000256" key="1">
    <source>
        <dbReference type="ARBA" id="ARBA00005594"/>
    </source>
</evidence>
<dbReference type="PROSITE" id="PS00178">
    <property type="entry name" value="AA_TRNA_LIGASE_I"/>
    <property type="match status" value="1"/>
</dbReference>
<comment type="catalytic activity">
    <reaction evidence="8 9">
        <text>tRNA(Leu) + L-leucine + ATP = L-leucyl-tRNA(Leu) + AMP + diphosphate</text>
        <dbReference type="Rhea" id="RHEA:11688"/>
        <dbReference type="Rhea" id="RHEA-COMP:9613"/>
        <dbReference type="Rhea" id="RHEA-COMP:9622"/>
        <dbReference type="ChEBI" id="CHEBI:30616"/>
        <dbReference type="ChEBI" id="CHEBI:33019"/>
        <dbReference type="ChEBI" id="CHEBI:57427"/>
        <dbReference type="ChEBI" id="CHEBI:78442"/>
        <dbReference type="ChEBI" id="CHEBI:78494"/>
        <dbReference type="ChEBI" id="CHEBI:456215"/>
        <dbReference type="EC" id="6.1.1.4"/>
    </reaction>
</comment>